<dbReference type="OrthoDB" id="10468779at2759"/>
<keyword evidence="2" id="KW-1185">Reference proteome</keyword>
<proteinExistence type="predicted"/>
<accession>A0A9D3UM37</accession>
<evidence type="ECO:0000313" key="2">
    <source>
        <dbReference type="Proteomes" id="UP000828251"/>
    </source>
</evidence>
<reference evidence="1 2" key="1">
    <citation type="journal article" date="2021" name="Plant Biotechnol. J.">
        <title>Multi-omics assisted identification of the key and species-specific regulatory components of drought-tolerant mechanisms in Gossypium stocksii.</title>
        <authorList>
            <person name="Yu D."/>
            <person name="Ke L."/>
            <person name="Zhang D."/>
            <person name="Wu Y."/>
            <person name="Sun Y."/>
            <person name="Mei J."/>
            <person name="Sun J."/>
            <person name="Sun Y."/>
        </authorList>
    </citation>
    <scope>NUCLEOTIDE SEQUENCE [LARGE SCALE GENOMIC DNA]</scope>
    <source>
        <strain evidence="2">cv. E1</strain>
        <tissue evidence="1">Leaf</tissue>
    </source>
</reference>
<organism evidence="1 2">
    <name type="scientific">Gossypium stocksii</name>
    <dbReference type="NCBI Taxonomy" id="47602"/>
    <lineage>
        <taxon>Eukaryota</taxon>
        <taxon>Viridiplantae</taxon>
        <taxon>Streptophyta</taxon>
        <taxon>Embryophyta</taxon>
        <taxon>Tracheophyta</taxon>
        <taxon>Spermatophyta</taxon>
        <taxon>Magnoliopsida</taxon>
        <taxon>eudicotyledons</taxon>
        <taxon>Gunneridae</taxon>
        <taxon>Pentapetalae</taxon>
        <taxon>rosids</taxon>
        <taxon>malvids</taxon>
        <taxon>Malvales</taxon>
        <taxon>Malvaceae</taxon>
        <taxon>Malvoideae</taxon>
        <taxon>Gossypium</taxon>
    </lineage>
</organism>
<dbReference type="Proteomes" id="UP000828251">
    <property type="component" value="Unassembled WGS sequence"/>
</dbReference>
<name>A0A9D3UM37_9ROSI</name>
<evidence type="ECO:0000313" key="1">
    <source>
        <dbReference type="EMBL" id="KAH1047757.1"/>
    </source>
</evidence>
<gene>
    <name evidence="1" type="ORF">J1N35_038541</name>
</gene>
<comment type="caution">
    <text evidence="1">The sequence shown here is derived from an EMBL/GenBank/DDBJ whole genome shotgun (WGS) entry which is preliminary data.</text>
</comment>
<evidence type="ECO:0008006" key="3">
    <source>
        <dbReference type="Google" id="ProtNLM"/>
    </source>
</evidence>
<sequence>MEEELANLNLIDEEEDAFHEEAMVVDQNYQFNLVGQCLTDSVVHFPSLRNTMDDFWHPIVGCVFQILEKKRKKKIQICKDRTVYARFQYEKLSLFCFIYGYRQKILTMGIDNWQNMDSRELNGADSDNEPMDLVLTKENNPLLSMDGKKQQQVEGDMIIFSGTNIEGGLQDIMASSVGQSS</sequence>
<dbReference type="AlphaFoldDB" id="A0A9D3UM37"/>
<dbReference type="EMBL" id="JAIQCV010000011">
    <property type="protein sequence ID" value="KAH1047757.1"/>
    <property type="molecule type" value="Genomic_DNA"/>
</dbReference>
<protein>
    <recommendedName>
        <fullName evidence="3">DUF4283 domain-containing protein</fullName>
    </recommendedName>
</protein>